<comment type="caution">
    <text evidence="2">The sequence shown here is derived from an EMBL/GenBank/DDBJ whole genome shotgun (WGS) entry which is preliminary data.</text>
</comment>
<evidence type="ECO:0000259" key="1">
    <source>
        <dbReference type="PROSITE" id="PS50181"/>
    </source>
</evidence>
<dbReference type="InterPro" id="IPR050796">
    <property type="entry name" value="SCF_F-box_component"/>
</dbReference>
<dbReference type="SUPFAM" id="SSF50965">
    <property type="entry name" value="Galactose oxidase, central domain"/>
    <property type="match status" value="1"/>
</dbReference>
<organism evidence="2 3">
    <name type="scientific">Cardamine amara subsp. amara</name>
    <dbReference type="NCBI Taxonomy" id="228776"/>
    <lineage>
        <taxon>Eukaryota</taxon>
        <taxon>Viridiplantae</taxon>
        <taxon>Streptophyta</taxon>
        <taxon>Embryophyta</taxon>
        <taxon>Tracheophyta</taxon>
        <taxon>Spermatophyta</taxon>
        <taxon>Magnoliopsida</taxon>
        <taxon>eudicotyledons</taxon>
        <taxon>Gunneridae</taxon>
        <taxon>Pentapetalae</taxon>
        <taxon>rosids</taxon>
        <taxon>malvids</taxon>
        <taxon>Brassicales</taxon>
        <taxon>Brassicaceae</taxon>
        <taxon>Cardamineae</taxon>
        <taxon>Cardamine</taxon>
    </lineage>
</organism>
<dbReference type="InterPro" id="IPR036047">
    <property type="entry name" value="F-box-like_dom_sf"/>
</dbReference>
<dbReference type="Pfam" id="PF07734">
    <property type="entry name" value="FBA_1"/>
    <property type="match status" value="1"/>
</dbReference>
<dbReference type="AlphaFoldDB" id="A0ABD0ZTI5"/>
<dbReference type="Gene3D" id="1.20.1280.50">
    <property type="match status" value="1"/>
</dbReference>
<dbReference type="InterPro" id="IPR017451">
    <property type="entry name" value="F-box-assoc_interact_dom"/>
</dbReference>
<reference evidence="2 3" key="1">
    <citation type="submission" date="2024-04" db="EMBL/GenBank/DDBJ databases">
        <title>Genome assembly C_amara_ONT_v2.</title>
        <authorList>
            <person name="Yant L."/>
            <person name="Moore C."/>
            <person name="Slenker M."/>
        </authorList>
    </citation>
    <scope>NUCLEOTIDE SEQUENCE [LARGE SCALE GENOMIC DNA]</scope>
    <source>
        <tissue evidence="2">Leaf</tissue>
    </source>
</reference>
<gene>
    <name evidence="2" type="ORF">V5N11_012406</name>
</gene>
<dbReference type="PANTHER" id="PTHR31672:SF13">
    <property type="entry name" value="F-BOX PROTEIN CPR30-LIKE"/>
    <property type="match status" value="1"/>
</dbReference>
<keyword evidence="3" id="KW-1185">Reference proteome</keyword>
<dbReference type="InterPro" id="IPR011043">
    <property type="entry name" value="Gal_Oxase/kelch_b-propeller"/>
</dbReference>
<dbReference type="NCBIfam" id="TIGR01640">
    <property type="entry name" value="F_box_assoc_1"/>
    <property type="match status" value="1"/>
</dbReference>
<evidence type="ECO:0000313" key="2">
    <source>
        <dbReference type="EMBL" id="KAL1197753.1"/>
    </source>
</evidence>
<dbReference type="InterPro" id="IPR001810">
    <property type="entry name" value="F-box_dom"/>
</dbReference>
<dbReference type="PROSITE" id="PS50181">
    <property type="entry name" value="FBOX"/>
    <property type="match status" value="1"/>
</dbReference>
<dbReference type="SMART" id="SM00256">
    <property type="entry name" value="FBOX"/>
    <property type="match status" value="1"/>
</dbReference>
<dbReference type="CDD" id="cd22157">
    <property type="entry name" value="F-box_AtFBW1-like"/>
    <property type="match status" value="1"/>
</dbReference>
<name>A0ABD0ZTI5_CARAN</name>
<dbReference type="SUPFAM" id="SSF81383">
    <property type="entry name" value="F-box domain"/>
    <property type="match status" value="1"/>
</dbReference>
<evidence type="ECO:0000313" key="3">
    <source>
        <dbReference type="Proteomes" id="UP001558713"/>
    </source>
</evidence>
<dbReference type="PANTHER" id="PTHR31672">
    <property type="entry name" value="BNACNNG10540D PROTEIN"/>
    <property type="match status" value="1"/>
</dbReference>
<accession>A0ABD0ZTI5</accession>
<protein>
    <submittedName>
        <fullName evidence="2">F-box protein</fullName>
    </submittedName>
</protein>
<dbReference type="EMBL" id="JBANAX010000686">
    <property type="protein sequence ID" value="KAL1197753.1"/>
    <property type="molecule type" value="Genomic_DNA"/>
</dbReference>
<dbReference type="InterPro" id="IPR006527">
    <property type="entry name" value="F-box-assoc_dom_typ1"/>
</dbReference>
<sequence length="379" mass="43599">MKMSNLPKDLAEEVLSRVPVKSIRKVRFTSKKWNALSKDKFFAMKHLGEERLATANKFMVVMMMDFEVYLMNINLQDKVMEREAKLISLVDSYEVDIAKVFHCDGLLLCITKDHTKLVVWNPYWGQTRWIEPTHNSHRLDFHSYAIGYDKACRSYKILRLIDLNSPTLFVEVKIYDLNSDSWRILDVVPDGKIFRQSGSVSLKGNTYWFAGGKPSVYEKAFLMCFDFTSEKFGPLLPIPSEWYFNDIVLISTLRAEQLAIAYLHRDSFMLEIWITTKIEPNAVSWSNNVFLSLDMTPLVDLGFRPGDGSDVSFFIDEEKKVTVLFGKDTREGNRDINPTRNVVYIIGEDGSFTKSNLGESPYQSCYPLGCSYVPSLVQL</sequence>
<dbReference type="Proteomes" id="UP001558713">
    <property type="component" value="Unassembled WGS sequence"/>
</dbReference>
<feature type="domain" description="F-box" evidence="1">
    <location>
        <begin position="1"/>
        <end position="47"/>
    </location>
</feature>
<proteinExistence type="predicted"/>
<dbReference type="Pfam" id="PF00646">
    <property type="entry name" value="F-box"/>
    <property type="match status" value="1"/>
</dbReference>